<dbReference type="EMBL" id="JAPUFD010000007">
    <property type="protein sequence ID" value="MDI1488427.1"/>
    <property type="molecule type" value="Genomic_DNA"/>
</dbReference>
<evidence type="ECO:0000313" key="3">
    <source>
        <dbReference type="Proteomes" id="UP001161017"/>
    </source>
</evidence>
<feature type="compositionally biased region" description="Polar residues" evidence="1">
    <location>
        <begin position="181"/>
        <end position="191"/>
    </location>
</feature>
<feature type="compositionally biased region" description="Low complexity" evidence="1">
    <location>
        <begin position="218"/>
        <end position="227"/>
    </location>
</feature>
<name>A0AA43QL09_9LECA</name>
<feature type="compositionally biased region" description="Low complexity" evidence="1">
    <location>
        <begin position="24"/>
        <end position="33"/>
    </location>
</feature>
<feature type="compositionally biased region" description="Basic and acidic residues" evidence="1">
    <location>
        <begin position="229"/>
        <end position="242"/>
    </location>
</feature>
<feature type="compositionally biased region" description="Polar residues" evidence="1">
    <location>
        <begin position="533"/>
        <end position="554"/>
    </location>
</feature>
<feature type="region of interest" description="Disordered" evidence="1">
    <location>
        <begin position="101"/>
        <end position="149"/>
    </location>
</feature>
<feature type="compositionally biased region" description="Basic and acidic residues" evidence="1">
    <location>
        <begin position="340"/>
        <end position="351"/>
    </location>
</feature>
<comment type="caution">
    <text evidence="2">The sequence shown here is derived from an EMBL/GenBank/DDBJ whole genome shotgun (WGS) entry which is preliminary data.</text>
</comment>
<accession>A0AA43QL09</accession>
<evidence type="ECO:0000313" key="2">
    <source>
        <dbReference type="EMBL" id="MDI1488427.1"/>
    </source>
</evidence>
<feature type="compositionally biased region" description="Low complexity" evidence="1">
    <location>
        <begin position="504"/>
        <end position="515"/>
    </location>
</feature>
<feature type="compositionally biased region" description="Polar residues" evidence="1">
    <location>
        <begin position="257"/>
        <end position="270"/>
    </location>
</feature>
<gene>
    <name evidence="2" type="ORF">OHK93_007702</name>
</gene>
<feature type="compositionally biased region" description="Polar residues" evidence="1">
    <location>
        <begin position="326"/>
        <end position="339"/>
    </location>
</feature>
<keyword evidence="3" id="KW-1185">Reference proteome</keyword>
<feature type="region of interest" description="Disordered" evidence="1">
    <location>
        <begin position="1"/>
        <end position="86"/>
    </location>
</feature>
<evidence type="ECO:0000256" key="1">
    <source>
        <dbReference type="SAM" id="MobiDB-lite"/>
    </source>
</evidence>
<feature type="compositionally biased region" description="Basic and acidic residues" evidence="1">
    <location>
        <begin position="463"/>
        <end position="472"/>
    </location>
</feature>
<feature type="compositionally biased region" description="Low complexity" evidence="1">
    <location>
        <begin position="474"/>
        <end position="489"/>
    </location>
</feature>
<sequence length="639" mass="68253">MPSPAVSRLRPKRSSEDTKRWPLSSSGSSGGMSVQQGFVASRVRALQEQQNRGSECEPRPRAKPSLTCSHTSPEANPFDASLEDLPAGSCSTITIRDIDERSNRPLERPDHKLKKACRVTSIPEQSTPRPRSSANIGTRSHLSNCEQRHTHIKTKTLSCVKESMYPRSVPSLDDSPGEGKSLSTNPAQQQPEPGPRKELSTQLNPVANDDCNSKRSSSDLSLSSSKSETGADDKFSGDRAKFFEGLSTTGDAEHYTSDTQSTRTGSSVNCSEPLELNQPSPHPKEGLDSGTQNRHGKSGPGTAIKGLTPSTPDAGTGDSRRLVINDENQSSTEAETWTTKADDHLPQDRMAAESLSSLKTHSSAESLISNDPSILERSRSSLAIRQVSGPTSTDQKGPNSDKQAQKDPPRRTGSALGNLLTGKWLRTVVESKTPPVNQKASRRQGPASSTTHGTGNEVGGDEASDRVSDRIRNAKASDAASTTSSSQTTINVNAVHDGSTVSRTATPPATPGLPAEQSETVPEVASATKAVKSATQEGESPFHQSGSMPATSARGSPLEYPRYPVKSHAIDRATAGRPMGANSGDLRLTITFKDCMTHGPAIRRAKVTILLDTEEDLMVETNVKKVEQESGRDDPIDEG</sequence>
<protein>
    <submittedName>
        <fullName evidence="2">Uncharacterized protein</fullName>
    </submittedName>
</protein>
<feature type="region of interest" description="Disordered" evidence="1">
    <location>
        <begin position="166"/>
        <end position="558"/>
    </location>
</feature>
<feature type="compositionally biased region" description="Polar residues" evidence="1">
    <location>
        <begin position="354"/>
        <end position="372"/>
    </location>
</feature>
<feature type="compositionally biased region" description="Polar residues" evidence="1">
    <location>
        <begin position="122"/>
        <end position="145"/>
    </location>
</feature>
<reference evidence="2" key="1">
    <citation type="journal article" date="2023" name="Genome Biol. Evol.">
        <title>First Whole Genome Sequence and Flow Cytometry Genome Size Data for the Lichen-Forming Fungus Ramalina farinacea (Ascomycota).</title>
        <authorList>
            <person name="Llewellyn T."/>
            <person name="Mian S."/>
            <person name="Hill R."/>
            <person name="Leitch I.J."/>
            <person name="Gaya E."/>
        </authorList>
    </citation>
    <scope>NUCLEOTIDE SEQUENCE</scope>
    <source>
        <strain evidence="2">LIQ254RAFAR</strain>
    </source>
</reference>
<feature type="compositionally biased region" description="Polar residues" evidence="1">
    <location>
        <begin position="380"/>
        <end position="402"/>
    </location>
</feature>
<proteinExistence type="predicted"/>
<feature type="compositionally biased region" description="Basic and acidic residues" evidence="1">
    <location>
        <begin position="101"/>
        <end position="110"/>
    </location>
</feature>
<dbReference type="AlphaFoldDB" id="A0AA43QL09"/>
<organism evidence="2 3">
    <name type="scientific">Ramalina farinacea</name>
    <dbReference type="NCBI Taxonomy" id="258253"/>
    <lineage>
        <taxon>Eukaryota</taxon>
        <taxon>Fungi</taxon>
        <taxon>Dikarya</taxon>
        <taxon>Ascomycota</taxon>
        <taxon>Pezizomycotina</taxon>
        <taxon>Lecanoromycetes</taxon>
        <taxon>OSLEUM clade</taxon>
        <taxon>Lecanoromycetidae</taxon>
        <taxon>Lecanorales</taxon>
        <taxon>Lecanorineae</taxon>
        <taxon>Ramalinaceae</taxon>
        <taxon>Ramalina</taxon>
    </lineage>
</organism>
<dbReference type="Proteomes" id="UP001161017">
    <property type="component" value="Unassembled WGS sequence"/>
</dbReference>